<dbReference type="EMBL" id="GBXM01004534">
    <property type="protein sequence ID" value="JAI04044.1"/>
    <property type="molecule type" value="Transcribed_RNA"/>
</dbReference>
<proteinExistence type="predicted"/>
<protein>
    <submittedName>
        <fullName evidence="1">Uncharacterized protein</fullName>
    </submittedName>
</protein>
<name>A0A0E9XQS4_ANGAN</name>
<evidence type="ECO:0000313" key="1">
    <source>
        <dbReference type="EMBL" id="JAI04044.1"/>
    </source>
</evidence>
<organism evidence="1">
    <name type="scientific">Anguilla anguilla</name>
    <name type="common">European freshwater eel</name>
    <name type="synonym">Muraena anguilla</name>
    <dbReference type="NCBI Taxonomy" id="7936"/>
    <lineage>
        <taxon>Eukaryota</taxon>
        <taxon>Metazoa</taxon>
        <taxon>Chordata</taxon>
        <taxon>Craniata</taxon>
        <taxon>Vertebrata</taxon>
        <taxon>Euteleostomi</taxon>
        <taxon>Actinopterygii</taxon>
        <taxon>Neopterygii</taxon>
        <taxon>Teleostei</taxon>
        <taxon>Anguilliformes</taxon>
        <taxon>Anguillidae</taxon>
        <taxon>Anguilla</taxon>
    </lineage>
</organism>
<accession>A0A0E9XQS4</accession>
<reference evidence="1" key="1">
    <citation type="submission" date="2014-11" db="EMBL/GenBank/DDBJ databases">
        <authorList>
            <person name="Amaro Gonzalez C."/>
        </authorList>
    </citation>
    <scope>NUCLEOTIDE SEQUENCE</scope>
</reference>
<reference evidence="1" key="2">
    <citation type="journal article" date="2015" name="Fish Shellfish Immunol.">
        <title>Early steps in the European eel (Anguilla anguilla)-Vibrio vulnificus interaction in the gills: Role of the RtxA13 toxin.</title>
        <authorList>
            <person name="Callol A."/>
            <person name="Pajuelo D."/>
            <person name="Ebbesson L."/>
            <person name="Teles M."/>
            <person name="MacKenzie S."/>
            <person name="Amaro C."/>
        </authorList>
    </citation>
    <scope>NUCLEOTIDE SEQUENCE</scope>
</reference>
<dbReference type="AlphaFoldDB" id="A0A0E9XQS4"/>
<sequence>MSQDSFTLQGVKWNAIFLHSGINYPGENSKHTSPCTLKVEVLFCCLRPGTSMHIFILVQLTAINQVCEVITATGGHYLSMAGTIVHWQITNFKFISCLILDEEI</sequence>